<proteinExistence type="inferred from homology"/>
<accession>A0A834JY76</accession>
<evidence type="ECO:0000256" key="2">
    <source>
        <dbReference type="ARBA" id="ARBA00022475"/>
    </source>
</evidence>
<keyword evidence="9 10" id="KW-0807">Transducer</keyword>
<dbReference type="Proteomes" id="UP000600918">
    <property type="component" value="Unassembled WGS sequence"/>
</dbReference>
<evidence type="ECO:0000313" key="11">
    <source>
        <dbReference type="EMBL" id="KAF7396879.1"/>
    </source>
</evidence>
<keyword evidence="2" id="KW-1003">Cell membrane</keyword>
<dbReference type="Pfam" id="PF02949">
    <property type="entry name" value="7tm_6"/>
    <property type="match status" value="1"/>
</dbReference>
<dbReference type="PANTHER" id="PTHR21137:SF35">
    <property type="entry name" value="ODORANT RECEPTOR 19A-RELATED"/>
    <property type="match status" value="1"/>
</dbReference>
<keyword evidence="6 10" id="KW-1133">Transmembrane helix</keyword>
<evidence type="ECO:0000256" key="4">
    <source>
        <dbReference type="ARBA" id="ARBA00022692"/>
    </source>
</evidence>
<reference evidence="11" key="1">
    <citation type="journal article" date="2020" name="G3 (Bethesda)">
        <title>High-Quality Assemblies for Three Invasive Social Wasps from the &lt;i&gt;Vespula&lt;/i&gt; Genus.</title>
        <authorList>
            <person name="Harrop T.W.R."/>
            <person name="Guhlin J."/>
            <person name="McLaughlin G.M."/>
            <person name="Permina E."/>
            <person name="Stockwell P."/>
            <person name="Gilligan J."/>
            <person name="Le Lec M.F."/>
            <person name="Gruber M.A.M."/>
            <person name="Quinn O."/>
            <person name="Lovegrove M."/>
            <person name="Duncan E.J."/>
            <person name="Remnant E.J."/>
            <person name="Van Eeckhoven J."/>
            <person name="Graham B."/>
            <person name="Knapp R.A."/>
            <person name="Langford K.W."/>
            <person name="Kronenberg Z."/>
            <person name="Press M.O."/>
            <person name="Eacker S.M."/>
            <person name="Wilson-Rankin E.E."/>
            <person name="Purcell J."/>
            <person name="Lester P.J."/>
            <person name="Dearden P.K."/>
        </authorList>
    </citation>
    <scope>NUCLEOTIDE SEQUENCE</scope>
    <source>
        <strain evidence="11">Volc-1</strain>
    </source>
</reference>
<evidence type="ECO:0000256" key="7">
    <source>
        <dbReference type="ARBA" id="ARBA00023136"/>
    </source>
</evidence>
<dbReference type="PANTHER" id="PTHR21137">
    <property type="entry name" value="ODORANT RECEPTOR"/>
    <property type="match status" value="1"/>
</dbReference>
<dbReference type="GO" id="GO:0007165">
    <property type="term" value="P:signal transduction"/>
    <property type="evidence" value="ECO:0007669"/>
    <property type="project" value="UniProtKB-KW"/>
</dbReference>
<comment type="caution">
    <text evidence="11">The sequence shown here is derived from an EMBL/GenBank/DDBJ whole genome shotgun (WGS) entry which is preliminary data.</text>
</comment>
<evidence type="ECO:0000256" key="8">
    <source>
        <dbReference type="ARBA" id="ARBA00023170"/>
    </source>
</evidence>
<evidence type="ECO:0000256" key="3">
    <source>
        <dbReference type="ARBA" id="ARBA00022606"/>
    </source>
</evidence>
<keyword evidence="3 10" id="KW-0716">Sensory transduction</keyword>
<dbReference type="GO" id="GO:0004984">
    <property type="term" value="F:olfactory receptor activity"/>
    <property type="evidence" value="ECO:0007669"/>
    <property type="project" value="InterPro"/>
</dbReference>
<comment type="caution">
    <text evidence="10">Lacks conserved residue(s) required for the propagation of feature annotation.</text>
</comment>
<feature type="transmembrane region" description="Helical" evidence="10">
    <location>
        <begin position="317"/>
        <end position="337"/>
    </location>
</feature>
<feature type="transmembrane region" description="Helical" evidence="10">
    <location>
        <begin position="202"/>
        <end position="230"/>
    </location>
</feature>
<keyword evidence="7 10" id="KW-0472">Membrane</keyword>
<keyword evidence="4 10" id="KW-0812">Transmembrane</keyword>
<organism evidence="11 12">
    <name type="scientific">Vespula pensylvanica</name>
    <name type="common">Western yellow jacket</name>
    <name type="synonym">Wasp</name>
    <dbReference type="NCBI Taxonomy" id="30213"/>
    <lineage>
        <taxon>Eukaryota</taxon>
        <taxon>Metazoa</taxon>
        <taxon>Ecdysozoa</taxon>
        <taxon>Arthropoda</taxon>
        <taxon>Hexapoda</taxon>
        <taxon>Insecta</taxon>
        <taxon>Pterygota</taxon>
        <taxon>Neoptera</taxon>
        <taxon>Endopterygota</taxon>
        <taxon>Hymenoptera</taxon>
        <taxon>Apocrita</taxon>
        <taxon>Aculeata</taxon>
        <taxon>Vespoidea</taxon>
        <taxon>Vespidae</taxon>
        <taxon>Vespinae</taxon>
        <taxon>Vespula</taxon>
    </lineage>
</organism>
<evidence type="ECO:0000313" key="12">
    <source>
        <dbReference type="Proteomes" id="UP000600918"/>
    </source>
</evidence>
<dbReference type="GO" id="GO:0005549">
    <property type="term" value="F:odorant binding"/>
    <property type="evidence" value="ECO:0007669"/>
    <property type="project" value="InterPro"/>
</dbReference>
<evidence type="ECO:0000256" key="10">
    <source>
        <dbReference type="RuleBase" id="RU351113"/>
    </source>
</evidence>
<gene>
    <name evidence="11" type="ORF">H0235_016416</name>
</gene>
<dbReference type="EMBL" id="JACSDY010000020">
    <property type="protein sequence ID" value="KAF7396879.1"/>
    <property type="molecule type" value="Genomic_DNA"/>
</dbReference>
<comment type="subcellular location">
    <subcellularLocation>
        <location evidence="1 10">Cell membrane</location>
        <topology evidence="1 10">Multi-pass membrane protein</topology>
    </subcellularLocation>
</comment>
<dbReference type="GO" id="GO:0005886">
    <property type="term" value="C:plasma membrane"/>
    <property type="evidence" value="ECO:0007669"/>
    <property type="project" value="UniProtKB-SubCell"/>
</dbReference>
<dbReference type="InterPro" id="IPR004117">
    <property type="entry name" value="7tm6_olfct_rcpt"/>
</dbReference>
<keyword evidence="8 10" id="KW-0675">Receptor</keyword>
<feature type="transmembrane region" description="Helical" evidence="10">
    <location>
        <begin position="57"/>
        <end position="79"/>
    </location>
</feature>
<dbReference type="AlphaFoldDB" id="A0A834JY76"/>
<evidence type="ECO:0000256" key="1">
    <source>
        <dbReference type="ARBA" id="ARBA00004651"/>
    </source>
</evidence>
<feature type="transmembrane region" description="Helical" evidence="10">
    <location>
        <begin position="143"/>
        <end position="165"/>
    </location>
</feature>
<evidence type="ECO:0000256" key="5">
    <source>
        <dbReference type="ARBA" id="ARBA00022725"/>
    </source>
</evidence>
<evidence type="ECO:0000256" key="6">
    <source>
        <dbReference type="ARBA" id="ARBA00022989"/>
    </source>
</evidence>
<evidence type="ECO:0000256" key="9">
    <source>
        <dbReference type="ARBA" id="ARBA00023224"/>
    </source>
</evidence>
<comment type="similarity">
    <text evidence="10">Belongs to the insect chemoreceptor superfamily. Heteromeric odorant receptor channel (TC 1.A.69) family.</text>
</comment>
<name>A0A834JY76_VESPE</name>
<keyword evidence="5 10" id="KW-0552">Olfaction</keyword>
<feature type="transmembrane region" description="Helical" evidence="10">
    <location>
        <begin position="285"/>
        <end position="305"/>
    </location>
</feature>
<keyword evidence="12" id="KW-1185">Reference proteome</keyword>
<sequence length="412" mass="46652">MAGNENLVVDNSVSISNANHQEDINYSIELNRWLLKATGIWPRNENTGLLEILLSRFLNVLHTSLIIFLLIGTVLYILLDVQDIQAKLNKIGPISFTTATLIKYWLLILHESGIKRCLDHIEIDWKGVKRQEDRRIMLETAHIGRRIVVISASFGFGALFLYRVIVPLNSPKMVVGNLTFRPLAYPVSKVIIDTRQSPANELILLTQCICGFIMSAITVGSCSLIAICSLHACGQLKILMHWLNRLINGRADENDTMDDRLSDIVKKHVRVLNFITCTEDSMNEISLVEIFACSLNMCMVGYYMIRGWNNVNTINMLTYVTLLISFMFNIFIICYIGELLADECKKMAESTYMINWYQLKDKKALSLILIISMSLSSSRLTAGKFIDLSLRSFGDVIKTSMAYLNMLRAVTS</sequence>
<protein>
    <recommendedName>
        <fullName evidence="10">Odorant receptor</fullName>
    </recommendedName>
</protein>